<dbReference type="AlphaFoldDB" id="A0A834T8M1"/>
<dbReference type="InterPro" id="IPR029072">
    <property type="entry name" value="YebC-like"/>
</dbReference>
<dbReference type="SUPFAM" id="SSF75625">
    <property type="entry name" value="YebC-like"/>
    <property type="match status" value="1"/>
</dbReference>
<dbReference type="InterPro" id="IPR002876">
    <property type="entry name" value="Transcrip_reg_TACO1-like"/>
</dbReference>
<dbReference type="PANTHER" id="PTHR12532:SF0">
    <property type="entry name" value="TRANSLATIONAL ACTIVATOR OF CYTOCHROME C OXIDASE 1"/>
    <property type="match status" value="1"/>
</dbReference>
<dbReference type="Proteomes" id="UP000634136">
    <property type="component" value="Unassembled WGS sequence"/>
</dbReference>
<dbReference type="Gene3D" id="3.30.70.980">
    <property type="match status" value="2"/>
</dbReference>
<accession>A0A834T8M1</accession>
<dbReference type="Pfam" id="PF01709">
    <property type="entry name" value="Transcrip_reg"/>
    <property type="match status" value="1"/>
</dbReference>
<proteinExistence type="inferred from homology"/>
<dbReference type="InterPro" id="IPR049083">
    <property type="entry name" value="TACO1_YebC_N"/>
</dbReference>
<dbReference type="EMBL" id="JAAIUW010000009">
    <property type="protein sequence ID" value="KAF7817121.1"/>
    <property type="molecule type" value="Genomic_DNA"/>
</dbReference>
<dbReference type="InterPro" id="IPR026564">
    <property type="entry name" value="Transcrip_reg_TACO1-like_dom3"/>
</dbReference>
<dbReference type="InterPro" id="IPR017856">
    <property type="entry name" value="Integrase-like_N"/>
</dbReference>
<dbReference type="FunFam" id="3.30.70.980:FF:000011">
    <property type="entry name" value="Putative transcriptional regulatory protein"/>
    <property type="match status" value="1"/>
</dbReference>
<evidence type="ECO:0000256" key="1">
    <source>
        <dbReference type="ARBA" id="ARBA00008724"/>
    </source>
</evidence>
<reference evidence="4" key="1">
    <citation type="submission" date="2020-09" db="EMBL/GenBank/DDBJ databases">
        <title>Genome-Enabled Discovery of Anthraquinone Biosynthesis in Senna tora.</title>
        <authorList>
            <person name="Kang S.-H."/>
            <person name="Pandey R.P."/>
            <person name="Lee C.-M."/>
            <person name="Sim J.-S."/>
            <person name="Jeong J.-T."/>
            <person name="Choi B.-S."/>
            <person name="Jung M."/>
            <person name="Ginzburg D."/>
            <person name="Zhao K."/>
            <person name="Won S.Y."/>
            <person name="Oh T.-J."/>
            <person name="Yu Y."/>
            <person name="Kim N.-H."/>
            <person name="Lee O.R."/>
            <person name="Lee T.-H."/>
            <person name="Bashyal P."/>
            <person name="Kim T.-S."/>
            <person name="Lee W.-H."/>
            <person name="Kawkins C."/>
            <person name="Kim C.-K."/>
            <person name="Kim J.S."/>
            <person name="Ahn B.O."/>
            <person name="Rhee S.Y."/>
            <person name="Sohng J.K."/>
        </authorList>
    </citation>
    <scope>NUCLEOTIDE SEQUENCE</scope>
    <source>
        <tissue evidence="4">Leaf</tissue>
    </source>
</reference>
<keyword evidence="5" id="KW-1185">Reference proteome</keyword>
<dbReference type="FunFam" id="1.10.10.200:FF:000006">
    <property type="entry name" value="Putative transcriptional regulatory protein"/>
    <property type="match status" value="1"/>
</dbReference>
<feature type="domain" description="TACO1/YebC-like N-terminal" evidence="3">
    <location>
        <begin position="78"/>
        <end position="147"/>
    </location>
</feature>
<name>A0A834T8M1_9FABA</name>
<evidence type="ECO:0000259" key="3">
    <source>
        <dbReference type="Pfam" id="PF20772"/>
    </source>
</evidence>
<comment type="caution">
    <text evidence="4">The sequence shown here is derived from an EMBL/GenBank/DDBJ whole genome shotgun (WGS) entry which is preliminary data.</text>
</comment>
<dbReference type="PANTHER" id="PTHR12532">
    <property type="entry name" value="TRANSLATIONAL ACTIVATOR OF CYTOCHROME C OXIDASE 1"/>
    <property type="match status" value="1"/>
</dbReference>
<protein>
    <submittedName>
        <fullName evidence="4">Putative transcriptional regulatory protein</fullName>
    </submittedName>
</protein>
<evidence type="ECO:0000313" key="4">
    <source>
        <dbReference type="EMBL" id="KAF7817121.1"/>
    </source>
</evidence>
<sequence length="322" mass="35836">MGSSFTMRAIGVVLHRYSNGIFSTRPGAFFLHRTNLLTRGLSSASSFSSFHTIQEVNCNTNSQVRTIWTFPPVCMGRRSSKIAGRKEAQDLKKAKLYSRIGKEVVSAVKKGGPNPTSNSVLAAVLENAKELDVPKDILERNIKKASEKGQEAYIEKTYEVYGYGGVSMVVEVSTDKINRSVAKIREVLKDYGGKMADSGSVMFKFRRVRVVNIKVTDADKDLLLNIALDAGAEDVIEPPSYEDDTEECRSERYYKIVGSSENYSAILSRLREEGLNFEPDNGSELLPITTIEVDDEAMDLNKELMSKLLELDDVDAVYTDQK</sequence>
<evidence type="ECO:0000259" key="2">
    <source>
        <dbReference type="Pfam" id="PF01709"/>
    </source>
</evidence>
<organism evidence="4 5">
    <name type="scientific">Senna tora</name>
    <dbReference type="NCBI Taxonomy" id="362788"/>
    <lineage>
        <taxon>Eukaryota</taxon>
        <taxon>Viridiplantae</taxon>
        <taxon>Streptophyta</taxon>
        <taxon>Embryophyta</taxon>
        <taxon>Tracheophyta</taxon>
        <taxon>Spermatophyta</taxon>
        <taxon>Magnoliopsida</taxon>
        <taxon>eudicotyledons</taxon>
        <taxon>Gunneridae</taxon>
        <taxon>Pentapetalae</taxon>
        <taxon>rosids</taxon>
        <taxon>fabids</taxon>
        <taxon>Fabales</taxon>
        <taxon>Fabaceae</taxon>
        <taxon>Caesalpinioideae</taxon>
        <taxon>Cassia clade</taxon>
        <taxon>Senna</taxon>
    </lineage>
</organism>
<evidence type="ECO:0000313" key="5">
    <source>
        <dbReference type="Proteomes" id="UP000634136"/>
    </source>
</evidence>
<dbReference type="GO" id="GO:0009507">
    <property type="term" value="C:chloroplast"/>
    <property type="evidence" value="ECO:0007669"/>
    <property type="project" value="TreeGrafter"/>
</dbReference>
<dbReference type="OrthoDB" id="2017544at2759"/>
<dbReference type="Gene3D" id="1.10.10.200">
    <property type="match status" value="1"/>
</dbReference>
<comment type="similarity">
    <text evidence="1">Belongs to the TACO1 family.</text>
</comment>
<feature type="domain" description="TACO1/YebC-like second and third" evidence="2">
    <location>
        <begin position="153"/>
        <end position="320"/>
    </location>
</feature>
<dbReference type="HAMAP" id="MF_00693">
    <property type="entry name" value="Transcrip_reg_TACO1"/>
    <property type="match status" value="1"/>
</dbReference>
<dbReference type="InterPro" id="IPR048300">
    <property type="entry name" value="TACO1_YebC-like_2nd/3rd_dom"/>
</dbReference>
<dbReference type="Pfam" id="PF20772">
    <property type="entry name" value="TACO1_YebC_N"/>
    <property type="match status" value="1"/>
</dbReference>
<gene>
    <name evidence="4" type="ORF">G2W53_031090</name>
</gene>